<evidence type="ECO:0000259" key="4">
    <source>
        <dbReference type="Pfam" id="PF13622"/>
    </source>
</evidence>
<dbReference type="SUPFAM" id="SSF54637">
    <property type="entry name" value="Thioesterase/thiol ester dehydrase-isomerase"/>
    <property type="match status" value="2"/>
</dbReference>
<dbReference type="Gene3D" id="2.40.160.210">
    <property type="entry name" value="Acyl-CoA thioesterase, double hotdog domain"/>
    <property type="match status" value="1"/>
</dbReference>
<evidence type="ECO:0000313" key="6">
    <source>
        <dbReference type="WBParaSite" id="Hba_19171"/>
    </source>
</evidence>
<dbReference type="Proteomes" id="UP000095283">
    <property type="component" value="Unplaced"/>
</dbReference>
<dbReference type="GO" id="GO:0006637">
    <property type="term" value="P:acyl-CoA metabolic process"/>
    <property type="evidence" value="ECO:0007669"/>
    <property type="project" value="InterPro"/>
</dbReference>
<keyword evidence="2" id="KW-0378">Hydrolase</keyword>
<dbReference type="InterPro" id="IPR029069">
    <property type="entry name" value="HotDog_dom_sf"/>
</dbReference>
<dbReference type="WBParaSite" id="Hba_19171">
    <property type="protein sequence ID" value="Hba_19171"/>
    <property type="gene ID" value="Hba_19171"/>
</dbReference>
<accession>A0A1I7XNR9</accession>
<evidence type="ECO:0000313" key="5">
    <source>
        <dbReference type="Proteomes" id="UP000095283"/>
    </source>
</evidence>
<dbReference type="InterPro" id="IPR049449">
    <property type="entry name" value="TesB_ACOT8-like_N"/>
</dbReference>
<reference evidence="6" key="1">
    <citation type="submission" date="2016-11" db="UniProtKB">
        <authorList>
            <consortium name="WormBaseParasite"/>
        </authorList>
    </citation>
    <scope>IDENTIFICATION</scope>
</reference>
<proteinExistence type="inferred from homology"/>
<dbReference type="AlphaFoldDB" id="A0A1I7XNR9"/>
<dbReference type="GO" id="GO:0005782">
    <property type="term" value="C:peroxisomal matrix"/>
    <property type="evidence" value="ECO:0007669"/>
    <property type="project" value="TreeGrafter"/>
</dbReference>
<feature type="compositionally biased region" description="Acidic residues" evidence="3">
    <location>
        <begin position="36"/>
        <end position="50"/>
    </location>
</feature>
<feature type="domain" description="Acyl-CoA thioesterase-like N-terminal HotDog" evidence="4">
    <location>
        <begin position="252"/>
        <end position="328"/>
    </location>
</feature>
<comment type="similarity">
    <text evidence="1">Belongs to the C/M/P thioester hydrolase family.</text>
</comment>
<dbReference type="PANTHER" id="PTHR11066">
    <property type="entry name" value="ACYL-COA THIOESTERASE"/>
    <property type="match status" value="1"/>
</dbReference>
<evidence type="ECO:0000256" key="3">
    <source>
        <dbReference type="SAM" id="MobiDB-lite"/>
    </source>
</evidence>
<dbReference type="InterPro" id="IPR042171">
    <property type="entry name" value="Acyl-CoA_hotdog"/>
</dbReference>
<name>A0A1I7XNR9_HETBA</name>
<dbReference type="PANTHER" id="PTHR11066:SF48">
    <property type="entry name" value="ACYL-COA THIOESTERASE II"/>
    <property type="match status" value="1"/>
</dbReference>
<feature type="region of interest" description="Disordered" evidence="3">
    <location>
        <begin position="1"/>
        <end position="53"/>
    </location>
</feature>
<keyword evidence="5" id="KW-1185">Reference proteome</keyword>
<protein>
    <submittedName>
        <fullName evidence="6">Acyl-coenzyme A thioesterase 8</fullName>
    </submittedName>
</protein>
<organism evidence="5 6">
    <name type="scientific">Heterorhabditis bacteriophora</name>
    <name type="common">Entomopathogenic nematode worm</name>
    <dbReference type="NCBI Taxonomy" id="37862"/>
    <lineage>
        <taxon>Eukaryota</taxon>
        <taxon>Metazoa</taxon>
        <taxon>Ecdysozoa</taxon>
        <taxon>Nematoda</taxon>
        <taxon>Chromadorea</taxon>
        <taxon>Rhabditida</taxon>
        <taxon>Rhabditina</taxon>
        <taxon>Rhabditomorpha</taxon>
        <taxon>Strongyloidea</taxon>
        <taxon>Heterorhabditidae</taxon>
        <taxon>Heterorhabditis</taxon>
    </lineage>
</organism>
<evidence type="ECO:0000256" key="1">
    <source>
        <dbReference type="ARBA" id="ARBA00006538"/>
    </source>
</evidence>
<dbReference type="GO" id="GO:0009062">
    <property type="term" value="P:fatty acid catabolic process"/>
    <property type="evidence" value="ECO:0007669"/>
    <property type="project" value="TreeGrafter"/>
</dbReference>
<evidence type="ECO:0000256" key="2">
    <source>
        <dbReference type="ARBA" id="ARBA00022801"/>
    </source>
</evidence>
<dbReference type="InterPro" id="IPR003703">
    <property type="entry name" value="Acyl_CoA_thio"/>
</dbReference>
<dbReference type="CDD" id="cd03445">
    <property type="entry name" value="Thioesterase_II_repeat2"/>
    <property type="match status" value="1"/>
</dbReference>
<dbReference type="Pfam" id="PF13622">
    <property type="entry name" value="4HBT_3"/>
    <property type="match status" value="1"/>
</dbReference>
<dbReference type="GO" id="GO:0047617">
    <property type="term" value="F:fatty acyl-CoA hydrolase activity"/>
    <property type="evidence" value="ECO:0007669"/>
    <property type="project" value="InterPro"/>
</dbReference>
<sequence>MSLGSKITKSRKKHHNESEEEPSSRGYAAGTKDFEFENDEEHIEDEEQDDIEHSKGDIVLPHLMMDHLDSLCNYLSSKKQLTVSFGRIKSKVDDWVATRKNEIEDPIDQEVLLKSLKQYLALSLRQSNISVENGIRCMKDYLDRGEAVLHYPDFPKKPPSLLILYCKKNGLPLNFGKLKEAQELMREDHVGRQETEHELDLKEILGPQPRVVKAKQTNGKRPKKDVSAFDLFCSTKTDNARHLLKGRNSLPVVYGGQVIGQALSAATATVEVGFVPNSLHSYFVQSGNVHKPILYMVDRIRDGRSFCTRLVKAVQDGDAIFTVQISFHRPEPESIIHQLTMPEVTGPDGLQDWNQIIEEAMKNPNLPQAAAAILKFKKKEIPPAFFRIFCFRPVDVDSFLLSPLDVDAEQKPIQESFKSYMWIKANENIGGYIVLFLFLKWKYIFRMGFIPSMALTLDHSIWMHSDKFRVDEWMLYENHSTVAC</sequence>